<protein>
    <submittedName>
        <fullName evidence="2">Uncharacterized protein</fullName>
    </submittedName>
</protein>
<accession>A0A8J7LCQ2</accession>
<feature type="transmembrane region" description="Helical" evidence="1">
    <location>
        <begin position="15"/>
        <end position="36"/>
    </location>
</feature>
<keyword evidence="3" id="KW-1185">Reference proteome</keyword>
<organism evidence="2 3">
    <name type="scientific">Amazonocrinis nigriterrae CENA67</name>
    <dbReference type="NCBI Taxonomy" id="2794033"/>
    <lineage>
        <taxon>Bacteria</taxon>
        <taxon>Bacillati</taxon>
        <taxon>Cyanobacteriota</taxon>
        <taxon>Cyanophyceae</taxon>
        <taxon>Nostocales</taxon>
        <taxon>Nostocaceae</taxon>
        <taxon>Amazonocrinis</taxon>
        <taxon>Amazonocrinis nigriterrae</taxon>
    </lineage>
</organism>
<evidence type="ECO:0000256" key="1">
    <source>
        <dbReference type="SAM" id="Phobius"/>
    </source>
</evidence>
<dbReference type="Proteomes" id="UP000632766">
    <property type="component" value="Unassembled WGS sequence"/>
</dbReference>
<keyword evidence="1" id="KW-0472">Membrane</keyword>
<name>A0A8J7LCQ2_9NOST</name>
<evidence type="ECO:0000313" key="3">
    <source>
        <dbReference type="Proteomes" id="UP000632766"/>
    </source>
</evidence>
<reference evidence="2 3" key="1">
    <citation type="journal article" date="2021" name="Int. J. Syst. Evol. Microbiol.">
        <title>Amazonocrinis nigriterrae gen. nov., sp. nov., Atlanticothrix silvestris gen. nov., sp. nov. and Dendronalium phyllosphericum gen. nov., sp. nov., nostocacean cyanobacteria from Brazilian environments.</title>
        <authorList>
            <person name="Alvarenga D.O."/>
            <person name="Andreote A.P.D."/>
            <person name="Branco L.H.Z."/>
            <person name="Delbaje E."/>
            <person name="Cruz R.B."/>
            <person name="Varani A.M."/>
            <person name="Fiore M.F."/>
        </authorList>
    </citation>
    <scope>NUCLEOTIDE SEQUENCE [LARGE SCALE GENOMIC DNA]</scope>
    <source>
        <strain evidence="2 3">CENA67</strain>
    </source>
</reference>
<keyword evidence="1" id="KW-0812">Transmembrane</keyword>
<sequence>MFPRKVISSRKDNRLVYTVFVSVVLSTVLIVTVLMGKEITLKYGDLRVEINHSHICELPDISGIK</sequence>
<dbReference type="AlphaFoldDB" id="A0A8J7LCQ2"/>
<proteinExistence type="predicted"/>
<gene>
    <name evidence="2" type="ORF">I8748_33660</name>
</gene>
<dbReference type="RefSeq" id="WP_198128760.1">
    <property type="nucleotide sequence ID" value="NZ_JAECZC010000108.1"/>
</dbReference>
<keyword evidence="1" id="KW-1133">Transmembrane helix</keyword>
<comment type="caution">
    <text evidence="2">The sequence shown here is derived from an EMBL/GenBank/DDBJ whole genome shotgun (WGS) entry which is preliminary data.</text>
</comment>
<dbReference type="EMBL" id="JAECZC010000108">
    <property type="protein sequence ID" value="MBH8567040.1"/>
    <property type="molecule type" value="Genomic_DNA"/>
</dbReference>
<evidence type="ECO:0000313" key="2">
    <source>
        <dbReference type="EMBL" id="MBH8567040.1"/>
    </source>
</evidence>